<feature type="region of interest" description="Disordered" evidence="12">
    <location>
        <begin position="1293"/>
        <end position="1352"/>
    </location>
</feature>
<feature type="compositionally biased region" description="Polar residues" evidence="12">
    <location>
        <begin position="1293"/>
        <end position="1311"/>
    </location>
</feature>
<evidence type="ECO:0000256" key="2">
    <source>
        <dbReference type="ARBA" id="ARBA00010289"/>
    </source>
</evidence>
<comment type="function">
    <text evidence="10">Component of the SRB8-11 complex. The SRB8-11 complex is a regulatory module of the Mediator complex which is itself involved in regulation of basal and activated RNA polymerase II-dependent transcription. The SRB8-11 complex may be involved in the transcriptional repression of a subset of genes regulated by Mediator. It may inhibit the association of the Mediator complex with RNA polymerase II to form the holoenzyme complex.</text>
</comment>
<evidence type="ECO:0000256" key="9">
    <source>
        <dbReference type="ARBA" id="ARBA00023242"/>
    </source>
</evidence>
<evidence type="ECO:0000256" key="7">
    <source>
        <dbReference type="ARBA" id="ARBA00023159"/>
    </source>
</evidence>
<dbReference type="EMBL" id="JAVRQU010000020">
    <property type="protein sequence ID" value="KAK5692099.1"/>
    <property type="molecule type" value="Genomic_DNA"/>
</dbReference>
<name>A0AAN7ZR57_9PEZI</name>
<dbReference type="InterPro" id="IPR057344">
    <property type="entry name" value="ARM_SRB8"/>
</dbReference>
<proteinExistence type="inferred from homology"/>
<protein>
    <recommendedName>
        <fullName evidence="4">Mediator of RNA polymerase II transcription subunit 12</fullName>
    </recommendedName>
    <alternativeName>
        <fullName evidence="11">Mediator complex subunit 12</fullName>
    </alternativeName>
</protein>
<keyword evidence="5" id="KW-0678">Repressor</keyword>
<evidence type="ECO:0000256" key="6">
    <source>
        <dbReference type="ARBA" id="ARBA00023015"/>
    </source>
</evidence>
<evidence type="ECO:0000313" key="14">
    <source>
        <dbReference type="EMBL" id="KAK5692099.1"/>
    </source>
</evidence>
<comment type="caution">
    <text evidence="14">The sequence shown here is derived from an EMBL/GenBank/DDBJ whole genome shotgun (WGS) entry which is preliminary data.</text>
</comment>
<organism evidence="14 15">
    <name type="scientific">Elasticomyces elasticus</name>
    <dbReference type="NCBI Taxonomy" id="574655"/>
    <lineage>
        <taxon>Eukaryota</taxon>
        <taxon>Fungi</taxon>
        <taxon>Dikarya</taxon>
        <taxon>Ascomycota</taxon>
        <taxon>Pezizomycotina</taxon>
        <taxon>Dothideomycetes</taxon>
        <taxon>Dothideomycetidae</taxon>
        <taxon>Mycosphaerellales</taxon>
        <taxon>Teratosphaeriaceae</taxon>
        <taxon>Elasticomyces</taxon>
    </lineage>
</organism>
<evidence type="ECO:0000256" key="10">
    <source>
        <dbReference type="ARBA" id="ARBA00025661"/>
    </source>
</evidence>
<dbReference type="Pfam" id="PF09497">
    <property type="entry name" value="Med12"/>
    <property type="match status" value="1"/>
</dbReference>
<evidence type="ECO:0000256" key="3">
    <source>
        <dbReference type="ARBA" id="ARBA00011629"/>
    </source>
</evidence>
<keyword evidence="7" id="KW-0010">Activator</keyword>
<evidence type="ECO:0000256" key="4">
    <source>
        <dbReference type="ARBA" id="ARBA00019622"/>
    </source>
</evidence>
<dbReference type="PANTHER" id="PTHR46567">
    <property type="entry name" value="MEDIATOR OF RNA POLYMERASE II TRANSCRIPTION SUBUNIT 12"/>
    <property type="match status" value="1"/>
</dbReference>
<feature type="compositionally biased region" description="Acidic residues" evidence="12">
    <location>
        <begin position="116"/>
        <end position="126"/>
    </location>
</feature>
<accession>A0AAN7ZR57</accession>
<evidence type="ECO:0000256" key="5">
    <source>
        <dbReference type="ARBA" id="ARBA00022491"/>
    </source>
</evidence>
<evidence type="ECO:0000256" key="12">
    <source>
        <dbReference type="SAM" id="MobiDB-lite"/>
    </source>
</evidence>
<feature type="region of interest" description="Disordered" evidence="12">
    <location>
        <begin position="116"/>
        <end position="137"/>
    </location>
</feature>
<evidence type="ECO:0000259" key="13">
    <source>
        <dbReference type="SMART" id="SM01281"/>
    </source>
</evidence>
<evidence type="ECO:0000256" key="1">
    <source>
        <dbReference type="ARBA" id="ARBA00004123"/>
    </source>
</evidence>
<comment type="subunit">
    <text evidence="3">Component of the SRB8-11 complex, which itself associates with the Mediator complex.</text>
</comment>
<keyword evidence="6" id="KW-0805">Transcription regulation</keyword>
<dbReference type="Proteomes" id="UP001310594">
    <property type="component" value="Unassembled WGS sequence"/>
</dbReference>
<dbReference type="PANTHER" id="PTHR46567:SF1">
    <property type="entry name" value="MEDIATOR OF RNA POLYMERASE II TRANSCRIPTION SUBUNIT 12"/>
    <property type="match status" value="1"/>
</dbReference>
<sequence>MCCCGPAAPQHPPTHGYGPYFLQISSARYGLVNELAGHSTGVPIPPQRAVSGSSALYFAKPQTRPALPSRLSSVRSVSQPAKIVDLTDGSRGAGKGKAPYSGLRENVVISPEVVEIEDEEEEEDDGGPPAKRVKTTTDGFRAESEDGDVDVAHAVIAGEQLPSLPRRTAQTVISQHRYGGADAASRKANGLEPPALATRLPPPKNVADFSPWTGHHPEDVLNEAVVKAGYCDKGPGQTEYNSAKPSIWPNLTAKNNTGLQMLNYLFTQAMEKRQVLGKCTAPSTFKPPPRVTVTDTKREAWLKDLANPEIPLRKQSRTIPHGIRGKLLMDQCLNKDVPLQRAVWLAKCVGANELRAFKRKGVSGVAAATNETKWVQEWTVHVEQFVEGVIESCSQQDWQMKMTYAVKLATAFYSERLLDADHYLDWIVSSFNEASMERLPIWIIMVQIFWKDLVGFLRRGRRFAEGILERLHMIAEGALEANSVLKLRLQKLIAVLAVTSRGCLVIPGTWKKYKYLLAPSTEVVDDGNMQSPAQHLLRRNERMVEPLCKTAKDYRCPRLRLYNALDTTGLDVDLEYLTRMCEALVSDGANDAVAALLDWASSPFRQGLARVYLAARLIAQLRIRGHDTDWAIVTYLSRSTATTVTQDDLVYKVIVEMFRMGAFDPGSYVNWLMSSNAMNTELRRASALLLALPASQLAPGAAYVRQILLGRLEIDASHIRDTSPKILTRDMDLHTFCALRDSPALASDISALAEVVLLAATTDLPAEENATLLLATVTDTAVLHFEDFAAMGQLQRIIEAILEHYRILRSRRPLDRNLILSLTTLIRLFESSPTSFSTLHHSTRLSELTASPRGQFGNDETLIYQMCWDSLANDLSICDQQNTAAVTSPASDNLIGMHASSLELDEDIDSVFASGNTMDEQLLHRLFVRVIARANKMLSDDTGPTSKLCSWLNQLRLVGGSSFDALVKDYCHSALKGNEEMPQSALIALVASGCVTLDEIVKPDAGSYAANLAKDLLPPMESDTGLSPLEKYRYRAAQQALSWRQGSKALVQVVAGVPWWCIADPHTDTTASGMATQSVIVESIQSGDEVWPELLSLVDDSTKKELHEWAQKQLLSTVATLLAGDAEATVRNTANAHSALLQLTYSAISGDDDTALLVTLADRFRDVERGDPSSKTSASLDILRLICTLHVKAPDVETEANMQARVTLLEALCAAMVLSQPSAAVREHLYDIAAQLSESLPQAILATMIDKRSDPGVMAILGNTLRTSNWLALTYQVMNSGGTAQQRALAKHASTQASSSRAGVLQSQSQRAWPPVGTANRATGEERTTPFPVKQWENLPDPTPSMGENDASLSISLFGARKA</sequence>
<dbReference type="GO" id="GO:0006357">
    <property type="term" value="P:regulation of transcription by RNA polymerase II"/>
    <property type="evidence" value="ECO:0007669"/>
    <property type="project" value="InterPro"/>
</dbReference>
<evidence type="ECO:0000256" key="8">
    <source>
        <dbReference type="ARBA" id="ARBA00023163"/>
    </source>
</evidence>
<keyword evidence="8" id="KW-0804">Transcription</keyword>
<feature type="domain" description="Mediator complex subunit Med12" evidence="13">
    <location>
        <begin position="284"/>
        <end position="347"/>
    </location>
</feature>
<dbReference type="Pfam" id="PF25326">
    <property type="entry name" value="ARM_SRB8"/>
    <property type="match status" value="1"/>
</dbReference>
<comment type="similarity">
    <text evidence="2">Belongs to the Mediator complex subunit 12 family.</text>
</comment>
<gene>
    <name evidence="14" type="primary">SRB8</name>
    <name evidence="14" type="ORF">LTR97_011273</name>
</gene>
<dbReference type="InterPro" id="IPR019035">
    <property type="entry name" value="Mediator_Med12"/>
</dbReference>
<reference evidence="14" key="1">
    <citation type="submission" date="2023-08" db="EMBL/GenBank/DDBJ databases">
        <title>Black Yeasts Isolated from many extreme environments.</title>
        <authorList>
            <person name="Coleine C."/>
            <person name="Stajich J.E."/>
            <person name="Selbmann L."/>
        </authorList>
    </citation>
    <scope>NUCLEOTIDE SEQUENCE</scope>
    <source>
        <strain evidence="14">CCFEE 5810</strain>
    </source>
</reference>
<keyword evidence="9" id="KW-0539">Nucleus</keyword>
<evidence type="ECO:0000256" key="11">
    <source>
        <dbReference type="ARBA" id="ARBA00032010"/>
    </source>
</evidence>
<dbReference type="SMART" id="SM01281">
    <property type="entry name" value="Med12"/>
    <property type="match status" value="1"/>
</dbReference>
<dbReference type="GO" id="GO:0016592">
    <property type="term" value="C:mediator complex"/>
    <property type="evidence" value="ECO:0007669"/>
    <property type="project" value="InterPro"/>
</dbReference>
<dbReference type="GO" id="GO:0003712">
    <property type="term" value="F:transcription coregulator activity"/>
    <property type="evidence" value="ECO:0007669"/>
    <property type="project" value="InterPro"/>
</dbReference>
<comment type="subcellular location">
    <subcellularLocation>
        <location evidence="1">Nucleus</location>
    </subcellularLocation>
</comment>
<evidence type="ECO:0000313" key="15">
    <source>
        <dbReference type="Proteomes" id="UP001310594"/>
    </source>
</evidence>